<protein>
    <recommendedName>
        <fullName evidence="2">DUF6989 domain-containing protein</fullName>
    </recommendedName>
</protein>
<keyword evidence="1" id="KW-0472">Membrane</keyword>
<organism evidence="3 4">
    <name type="scientific">Ramlibacter terrae</name>
    <dbReference type="NCBI Taxonomy" id="2732511"/>
    <lineage>
        <taxon>Bacteria</taxon>
        <taxon>Pseudomonadati</taxon>
        <taxon>Pseudomonadota</taxon>
        <taxon>Betaproteobacteria</taxon>
        <taxon>Burkholderiales</taxon>
        <taxon>Comamonadaceae</taxon>
        <taxon>Ramlibacter</taxon>
    </lineage>
</organism>
<evidence type="ECO:0000313" key="4">
    <source>
        <dbReference type="Proteomes" id="UP000500826"/>
    </source>
</evidence>
<reference evidence="3 4" key="1">
    <citation type="submission" date="2020-05" db="EMBL/GenBank/DDBJ databases">
        <title>Ramlibacter rhizophilus sp. nov., isolated from rhizosphere soil of national flower Mugunghwa from South Korea.</title>
        <authorList>
            <person name="Zheng-Fei Y."/>
            <person name="Huan T."/>
        </authorList>
    </citation>
    <scope>NUCLEOTIDE SEQUENCE [LARGE SCALE GENOMIC DNA]</scope>
    <source>
        <strain evidence="3 4">H242</strain>
    </source>
</reference>
<sequence length="70" mass="7927">MVWHAPLYIIVSEFLLSLPLVWMYGAAVRRPWPYSAWLGLLAGVWMIPSVIVAWWLVGPCRPLFKALGCG</sequence>
<proteinExistence type="predicted"/>
<gene>
    <name evidence="3" type="ORF">HK414_13650</name>
</gene>
<keyword evidence="1" id="KW-1133">Transmembrane helix</keyword>
<keyword evidence="4" id="KW-1185">Reference proteome</keyword>
<feature type="domain" description="DUF6989" evidence="2">
    <location>
        <begin position="1"/>
        <end position="57"/>
    </location>
</feature>
<feature type="transmembrane region" description="Helical" evidence="1">
    <location>
        <begin position="6"/>
        <end position="24"/>
    </location>
</feature>
<dbReference type="EMBL" id="CP053418">
    <property type="protein sequence ID" value="QJW84430.1"/>
    <property type="molecule type" value="Genomic_DNA"/>
</dbReference>
<dbReference type="Proteomes" id="UP000500826">
    <property type="component" value="Chromosome"/>
</dbReference>
<dbReference type="InterPro" id="IPR054258">
    <property type="entry name" value="DUF6989"/>
</dbReference>
<accession>A0ABX6P306</accession>
<name>A0ABX6P306_9BURK</name>
<reference evidence="3 4" key="2">
    <citation type="submission" date="2020-05" db="EMBL/GenBank/DDBJ databases">
        <authorList>
            <person name="Khan S.A."/>
            <person name="Jeon C.O."/>
            <person name="Chun B.H."/>
        </authorList>
    </citation>
    <scope>NUCLEOTIDE SEQUENCE [LARGE SCALE GENOMIC DNA]</scope>
    <source>
        <strain evidence="3 4">H242</strain>
    </source>
</reference>
<evidence type="ECO:0000256" key="1">
    <source>
        <dbReference type="SAM" id="Phobius"/>
    </source>
</evidence>
<keyword evidence="1" id="KW-0812">Transmembrane</keyword>
<evidence type="ECO:0000313" key="3">
    <source>
        <dbReference type="EMBL" id="QJW84430.1"/>
    </source>
</evidence>
<feature type="transmembrane region" description="Helical" evidence="1">
    <location>
        <begin position="36"/>
        <end position="57"/>
    </location>
</feature>
<evidence type="ECO:0000259" key="2">
    <source>
        <dbReference type="Pfam" id="PF22497"/>
    </source>
</evidence>
<dbReference type="Pfam" id="PF22497">
    <property type="entry name" value="DUF6989"/>
    <property type="match status" value="1"/>
</dbReference>